<keyword evidence="3" id="KW-1185">Reference proteome</keyword>
<accession>A0A9J6FZF3</accession>
<gene>
    <name evidence="2" type="ORF">HPB48_013013</name>
</gene>
<organism evidence="2 3">
    <name type="scientific">Haemaphysalis longicornis</name>
    <name type="common">Bush tick</name>
    <dbReference type="NCBI Taxonomy" id="44386"/>
    <lineage>
        <taxon>Eukaryota</taxon>
        <taxon>Metazoa</taxon>
        <taxon>Ecdysozoa</taxon>
        <taxon>Arthropoda</taxon>
        <taxon>Chelicerata</taxon>
        <taxon>Arachnida</taxon>
        <taxon>Acari</taxon>
        <taxon>Parasitiformes</taxon>
        <taxon>Ixodida</taxon>
        <taxon>Ixodoidea</taxon>
        <taxon>Ixodidae</taxon>
        <taxon>Haemaphysalinae</taxon>
        <taxon>Haemaphysalis</taxon>
    </lineage>
</organism>
<dbReference type="VEuPathDB" id="VectorBase:HLOH_048418"/>
<sequence>MQTSTENIIEFDAYSGWTLPPPDPWQTFVLPRSTLRKPQANQPQPPMPRRRQDVCPNADMAVCALCHAKDHLPDHDSDPKCQICGLDRPTASKDCRKKLRKSPRLTATLFESPASLCRTPIAAKAGADKCCTTTGGLASCRCSPAQRS</sequence>
<dbReference type="Proteomes" id="UP000821853">
    <property type="component" value="Chromosome 2"/>
</dbReference>
<dbReference type="AlphaFoldDB" id="A0A9J6FZF3"/>
<evidence type="ECO:0000313" key="2">
    <source>
        <dbReference type="EMBL" id="KAH9367761.1"/>
    </source>
</evidence>
<name>A0A9J6FZF3_HAELO</name>
<protein>
    <submittedName>
        <fullName evidence="2">Uncharacterized protein</fullName>
    </submittedName>
</protein>
<feature type="region of interest" description="Disordered" evidence="1">
    <location>
        <begin position="32"/>
        <end position="51"/>
    </location>
</feature>
<reference evidence="2 3" key="1">
    <citation type="journal article" date="2020" name="Cell">
        <title>Large-Scale Comparative Analyses of Tick Genomes Elucidate Their Genetic Diversity and Vector Capacities.</title>
        <authorList>
            <consortium name="Tick Genome and Microbiome Consortium (TIGMIC)"/>
            <person name="Jia N."/>
            <person name="Wang J."/>
            <person name="Shi W."/>
            <person name="Du L."/>
            <person name="Sun Y."/>
            <person name="Zhan W."/>
            <person name="Jiang J.F."/>
            <person name="Wang Q."/>
            <person name="Zhang B."/>
            <person name="Ji P."/>
            <person name="Bell-Sakyi L."/>
            <person name="Cui X.M."/>
            <person name="Yuan T.T."/>
            <person name="Jiang B.G."/>
            <person name="Yang W.F."/>
            <person name="Lam T.T."/>
            <person name="Chang Q.C."/>
            <person name="Ding S.J."/>
            <person name="Wang X.J."/>
            <person name="Zhu J.G."/>
            <person name="Ruan X.D."/>
            <person name="Zhao L."/>
            <person name="Wei J.T."/>
            <person name="Ye R.Z."/>
            <person name="Que T.C."/>
            <person name="Du C.H."/>
            <person name="Zhou Y.H."/>
            <person name="Cheng J.X."/>
            <person name="Dai P.F."/>
            <person name="Guo W.B."/>
            <person name="Han X.H."/>
            <person name="Huang E.J."/>
            <person name="Li L.F."/>
            <person name="Wei W."/>
            <person name="Gao Y.C."/>
            <person name="Liu J.Z."/>
            <person name="Shao H.Z."/>
            <person name="Wang X."/>
            <person name="Wang C.C."/>
            <person name="Yang T.C."/>
            <person name="Huo Q.B."/>
            <person name="Li W."/>
            <person name="Chen H.Y."/>
            <person name="Chen S.E."/>
            <person name="Zhou L.G."/>
            <person name="Ni X.B."/>
            <person name="Tian J.H."/>
            <person name="Sheng Y."/>
            <person name="Liu T."/>
            <person name="Pan Y.S."/>
            <person name="Xia L.Y."/>
            <person name="Li J."/>
            <person name="Zhao F."/>
            <person name="Cao W.C."/>
        </authorList>
    </citation>
    <scope>NUCLEOTIDE SEQUENCE [LARGE SCALE GENOMIC DNA]</scope>
    <source>
        <strain evidence="2">HaeL-2018</strain>
    </source>
</reference>
<dbReference type="EMBL" id="JABSTR010000004">
    <property type="protein sequence ID" value="KAH9367761.1"/>
    <property type="molecule type" value="Genomic_DNA"/>
</dbReference>
<proteinExistence type="predicted"/>
<evidence type="ECO:0000313" key="3">
    <source>
        <dbReference type="Proteomes" id="UP000821853"/>
    </source>
</evidence>
<comment type="caution">
    <text evidence="2">The sequence shown here is derived from an EMBL/GenBank/DDBJ whole genome shotgun (WGS) entry which is preliminary data.</text>
</comment>
<evidence type="ECO:0000256" key="1">
    <source>
        <dbReference type="SAM" id="MobiDB-lite"/>
    </source>
</evidence>